<keyword evidence="2" id="KW-1185">Reference proteome</keyword>
<evidence type="ECO:0000313" key="2">
    <source>
        <dbReference type="Proteomes" id="UP000673975"/>
    </source>
</evidence>
<dbReference type="AlphaFoldDB" id="A0A8J7UX80"/>
<comment type="caution">
    <text evidence="1">The sequence shown here is derived from an EMBL/GenBank/DDBJ whole genome shotgun (WGS) entry which is preliminary data.</text>
</comment>
<reference evidence="1" key="1">
    <citation type="submission" date="2021-02" db="EMBL/GenBank/DDBJ databases">
        <title>Natronogracilivirga saccharolytica gen. nov. sp. nov. a new anaerobic, haloalkiliphilic carbohydrate-fermenting bacterium from soda lake and proposing of Cyclonatronumiaceae fam. nov. in the phylum Balneolaeota.</title>
        <authorList>
            <person name="Zhilina T.N."/>
            <person name="Sorokin D.Y."/>
            <person name="Zavarzina D.G."/>
            <person name="Toshchakov S.V."/>
            <person name="Kublanov I.V."/>
        </authorList>
    </citation>
    <scope>NUCLEOTIDE SEQUENCE</scope>
    <source>
        <strain evidence="1">Z-1702</strain>
    </source>
</reference>
<sequence>MTIKHYFHLRPVFILLPLILLPLLSTPGNTSARDSGNVIIETEAGAVWFSRNDVRIPNEGGTKFDMIDLIGKDPYAYFRIRIGYHITDRHYIQGLFAPLEVSGTDELERDVFFNETTFAGATPTKGTYRFNTYRLTYRYTFYRTSPWTLGVGAAGLVRDAKIELEQSADDNDGELSDRDTDLGFVPLIHFMARRELSDRISVTLDLETLGSLQGRATDVSLMLDYSLRDRIVLSAGYRLLEGGADVDDVYNFSWINYGAAGLTIQL</sequence>
<dbReference type="EMBL" id="JAFIDN010000007">
    <property type="protein sequence ID" value="MBP3193029.1"/>
    <property type="molecule type" value="Genomic_DNA"/>
</dbReference>
<accession>A0A8J7UX80</accession>
<organism evidence="1 2">
    <name type="scientific">Natronogracilivirga saccharolytica</name>
    <dbReference type="NCBI Taxonomy" id="2812953"/>
    <lineage>
        <taxon>Bacteria</taxon>
        <taxon>Pseudomonadati</taxon>
        <taxon>Balneolota</taxon>
        <taxon>Balneolia</taxon>
        <taxon>Balneolales</taxon>
        <taxon>Cyclonatronaceae</taxon>
        <taxon>Natronogracilivirga</taxon>
    </lineage>
</organism>
<dbReference type="RefSeq" id="WP_210512276.1">
    <property type="nucleotide sequence ID" value="NZ_JAFIDN010000007.1"/>
</dbReference>
<proteinExistence type="predicted"/>
<evidence type="ECO:0000313" key="1">
    <source>
        <dbReference type="EMBL" id="MBP3193029.1"/>
    </source>
</evidence>
<protein>
    <submittedName>
        <fullName evidence="1">Uncharacterized protein</fullName>
    </submittedName>
</protein>
<gene>
    <name evidence="1" type="ORF">NATSA_10175</name>
</gene>
<name>A0A8J7UX80_9BACT</name>
<dbReference type="Proteomes" id="UP000673975">
    <property type="component" value="Unassembled WGS sequence"/>
</dbReference>